<feature type="domain" description="Cyclin N-terminal" evidence="1">
    <location>
        <begin position="7"/>
        <end position="129"/>
    </location>
</feature>
<dbReference type="CDD" id="cd00043">
    <property type="entry name" value="CYCLIN_SF"/>
    <property type="match status" value="1"/>
</dbReference>
<name>A0ABM4WB93_COFAR</name>
<dbReference type="RefSeq" id="XP_071929061.1">
    <property type="nucleotide sequence ID" value="XM_072072960.1"/>
</dbReference>
<proteinExistence type="predicted"/>
<sequence>MKNSSRELCSCTRPRVLEFLIHCAQELDVSPMVKYSALTLFAERFYPSLSRFQDDRIKENWLLHPMTESNLQLFALTSLWISSKMHDSPPLSVKCLKSFGDKFIKDQHFTARDLLEAEMVLMQVLEFKIGTLNIAFTHLEELLIQLKGVAQIGEYVKLGDCLDIMDILYEKEETMVVAYVIMVPKQRWEFPILPWVKFVTLCEEEDILNSVRNILRQILEPQAM</sequence>
<protein>
    <submittedName>
        <fullName evidence="3">Cyclin-J18-like</fullName>
    </submittedName>
</protein>
<reference evidence="3" key="1">
    <citation type="submission" date="2025-08" db="UniProtKB">
        <authorList>
            <consortium name="RefSeq"/>
        </authorList>
    </citation>
    <scope>IDENTIFICATION</scope>
    <source>
        <tissue evidence="3">Leaves</tissue>
    </source>
</reference>
<keyword evidence="2" id="KW-1185">Reference proteome</keyword>
<dbReference type="InterPro" id="IPR036915">
    <property type="entry name" value="Cyclin-like_sf"/>
</dbReference>
<accession>A0ABM4WB93</accession>
<evidence type="ECO:0000313" key="3">
    <source>
        <dbReference type="RefSeq" id="XP_071929061.1"/>
    </source>
</evidence>
<dbReference type="GeneID" id="113717594"/>
<evidence type="ECO:0000259" key="1">
    <source>
        <dbReference type="Pfam" id="PF00134"/>
    </source>
</evidence>
<dbReference type="SUPFAM" id="SSF47954">
    <property type="entry name" value="Cyclin-like"/>
    <property type="match status" value="1"/>
</dbReference>
<dbReference type="Proteomes" id="UP001652660">
    <property type="component" value="Chromosome 11e"/>
</dbReference>
<dbReference type="Gene3D" id="1.10.472.10">
    <property type="entry name" value="Cyclin-like"/>
    <property type="match status" value="1"/>
</dbReference>
<organism evidence="2 3">
    <name type="scientific">Coffea arabica</name>
    <name type="common">Arabian coffee</name>
    <dbReference type="NCBI Taxonomy" id="13443"/>
    <lineage>
        <taxon>Eukaryota</taxon>
        <taxon>Viridiplantae</taxon>
        <taxon>Streptophyta</taxon>
        <taxon>Embryophyta</taxon>
        <taxon>Tracheophyta</taxon>
        <taxon>Spermatophyta</taxon>
        <taxon>Magnoliopsida</taxon>
        <taxon>eudicotyledons</taxon>
        <taxon>Gunneridae</taxon>
        <taxon>Pentapetalae</taxon>
        <taxon>asterids</taxon>
        <taxon>lamiids</taxon>
        <taxon>Gentianales</taxon>
        <taxon>Rubiaceae</taxon>
        <taxon>Ixoroideae</taxon>
        <taxon>Gardenieae complex</taxon>
        <taxon>Bertiereae - Coffeeae clade</taxon>
        <taxon>Coffeeae</taxon>
        <taxon>Coffea</taxon>
    </lineage>
</organism>
<evidence type="ECO:0000313" key="2">
    <source>
        <dbReference type="Proteomes" id="UP001652660"/>
    </source>
</evidence>
<dbReference type="InterPro" id="IPR006671">
    <property type="entry name" value="Cyclin_N"/>
</dbReference>
<gene>
    <name evidence="3" type="primary">LOC113717594</name>
</gene>
<dbReference type="Pfam" id="PF00134">
    <property type="entry name" value="Cyclin_N"/>
    <property type="match status" value="1"/>
</dbReference>